<dbReference type="InterPro" id="IPR045209">
    <property type="entry name" value="Rrp5"/>
</dbReference>
<dbReference type="PANTHER" id="PTHR23270">
    <property type="entry name" value="PROGRAMMED CELL DEATH PROTEIN 11 PRE-RRNA PROCESSING PROTEIN RRP5"/>
    <property type="match status" value="1"/>
</dbReference>
<reference evidence="6" key="1">
    <citation type="submission" date="2022-08" db="EMBL/GenBank/DDBJ databases">
        <title>Novel sulfate-reducing endosymbionts in the free-living metamonad Anaeramoeba.</title>
        <authorList>
            <person name="Jerlstrom-Hultqvist J."/>
            <person name="Cepicka I."/>
            <person name="Gallot-Lavallee L."/>
            <person name="Salas-Leiva D."/>
            <person name="Curtis B.A."/>
            <person name="Zahonova K."/>
            <person name="Pipaliya S."/>
            <person name="Dacks J."/>
            <person name="Roger A.J."/>
        </authorList>
    </citation>
    <scope>NUCLEOTIDE SEQUENCE</scope>
    <source>
        <strain evidence="6">Schooner1</strain>
    </source>
</reference>
<feature type="compositionally biased region" description="Acidic residues" evidence="4">
    <location>
        <begin position="1496"/>
        <end position="1510"/>
    </location>
</feature>
<feature type="compositionally biased region" description="Basic and acidic residues" evidence="4">
    <location>
        <begin position="457"/>
        <end position="469"/>
    </location>
</feature>
<organism evidence="6 7">
    <name type="scientific">Anaeramoeba flamelloides</name>
    <dbReference type="NCBI Taxonomy" id="1746091"/>
    <lineage>
        <taxon>Eukaryota</taxon>
        <taxon>Metamonada</taxon>
        <taxon>Anaeramoebidae</taxon>
        <taxon>Anaeramoeba</taxon>
    </lineage>
</organism>
<keyword evidence="7" id="KW-1185">Reference proteome</keyword>
<name>A0ABQ8XT02_9EUKA</name>
<feature type="coiled-coil region" evidence="3">
    <location>
        <begin position="1837"/>
        <end position="1869"/>
    </location>
</feature>
<feature type="compositionally biased region" description="Low complexity" evidence="4">
    <location>
        <begin position="1779"/>
        <end position="1789"/>
    </location>
</feature>
<evidence type="ECO:0000313" key="7">
    <source>
        <dbReference type="Proteomes" id="UP001150062"/>
    </source>
</evidence>
<evidence type="ECO:0000256" key="2">
    <source>
        <dbReference type="ARBA" id="ARBA00022552"/>
    </source>
</evidence>
<keyword evidence="2" id="KW-0698">rRNA processing</keyword>
<feature type="domain" description="S1 motif" evidence="5">
    <location>
        <begin position="635"/>
        <end position="705"/>
    </location>
</feature>
<feature type="domain" description="S1 motif" evidence="5">
    <location>
        <begin position="1068"/>
        <end position="1146"/>
    </location>
</feature>
<dbReference type="InterPro" id="IPR003107">
    <property type="entry name" value="HAT"/>
</dbReference>
<keyword evidence="3" id="KW-0175">Coiled coil</keyword>
<feature type="compositionally biased region" description="Low complexity" evidence="4">
    <location>
        <begin position="51"/>
        <end position="62"/>
    </location>
</feature>
<dbReference type="Gene3D" id="2.40.50.140">
    <property type="entry name" value="Nucleic acid-binding proteins"/>
    <property type="match status" value="9"/>
</dbReference>
<comment type="subcellular location">
    <subcellularLocation>
        <location evidence="1">Nucleus</location>
        <location evidence="1">Nucleolus</location>
    </subcellularLocation>
</comment>
<dbReference type="Pfam" id="PF23459">
    <property type="entry name" value="S1_RRP5"/>
    <property type="match status" value="1"/>
</dbReference>
<comment type="caution">
    <text evidence="6">The sequence shown here is derived from an EMBL/GenBank/DDBJ whole genome shotgun (WGS) entry which is preliminary data.</text>
</comment>
<feature type="compositionally biased region" description="Basic and acidic residues" evidence="4">
    <location>
        <begin position="1247"/>
        <end position="1258"/>
    </location>
</feature>
<sequence length="2150" mass="249380">MEIDFPRTPRTKPTNERKRNKSETKPTKRRKQNQTKTKKQQKHNQNGQMTDSESYDSSSDESTNFSKMILPEPKKIQQVTKSTLSVDTLVLGKVYKVEEFLLHVSLPGRLVGTIDSFSISLPFTRLLESYATTSKISNDQQEAPDLRNLFAIGQEILCIVLEEASKKNEWKTKLSCKPDLINKGIEFEKLRKNDTLIGAIKSVEDKGYIVSFLGDGYQSNQKFKGFIQKKPLNKKNKKKEKKYKIGQLVECRIKRIKTPTKILIVKPFNSDNKSEKKANQNKKKILKSDSKTLVDFNQLIPGMIVESEVRRIDEEGIVLGFLTLFVGTVNLYNMDFTDKGTNLDLKKRFKIDQKFPAKILLVNPVSKTIILSISDKDLMNSRNKNPTFEKVKIGDIFRECKIIKKTKYGLFVSIDPDSITSINQNNSKKKDSKIKIESKSKPEQEQEQESESNSANELKHGSEEKQEQKKGKKKHRKPNLIGYIKRKDLVDQISDGNPLKSSKFNLDNIKKGRVIGKLIRDEILTLSFKKSILNQRFLNFSDIKTGMMITVTVATLEKYGILVDITKTITGLIPKLHLSDIILESPELIFKKGNRIKCRVLSMNLDKKYVFLTNKKTLVKSPYPLITDFKTLQTGQVSHGTIININKQKGLVIGFYNGVTGFAKYSELSNFPIKDLNETFYVGQPVKCRVLNFNRSKKKIYLSLKSKINMEDDDDKGANNNAEDNYLSEKAIKYLSEVKLGEVVSGTINTVTGKCVWGSIDKYGTKFSLYINQISDHESNINKIFESLGQGIHLESLVVLQKDQNKKQLIVSRKPMLIKAMLTEKKLEKENKKKVLIPRSTQDFKVGNFFYGYIKRILPKFALISFLGDFTFLILKSNISDKFLHKIENYLTIGMTIIAKIIEIDEKNRFILSVRPSVCTNAETYSEHIISYFVDEEFIYNIENQIENLKTNDKEIKISKKNSKKKKKQEQKIKWGELQIGKLIQVIVKKIIVHGAIVTIPNFENITGFISKSHLTNEVTKGEKIKVVIMDFDRSKGIIDLTTKKHLIQQAKKNNKKKNKKNAKYDEKKTMKGKIELVKNDYLVVSIKNNSHIFGFVSTREINTIQDQKKPFVEYQIGQELEFQIMNTNKYQNILKLPNRLLLTHKIKKQKQVNKERKKIYPGRITTAKIINKKDKQMNVLIDNLIYGRIHITQVWDEIGKGTPFSKYEINEEIKVKVLGSYDWNFQQIAYNAKKKNKKGNDDDDNEMKTETETEGKKNNNKLIELTIKPSEINNKKSKEEPTNKNLEKSSIKIGDVLVCYINSIRDNYIWVMVTPRVTGKIYNWDLTKDPKVLNNLKFHYKFLQPLKCKVIRFDKYSKIPILSVNSLFEDENSNMNGSQQIEQEDQSQLDNKMTIKNGDIVVGKITQIIPFRGLKINLQNGKKGFVYLVDLYDKPIDFPLSFEKKKDKSNENSKKRKFKIGEFLNFYVINCKNKTIHLSLKHSLLNPDPTLDLNKEEEEEEEVDSDDENETKKKKLKLINFDKANTQLKVDDLVGGYVTHCTENTIFIQLSDKIEGFTFKNLANDGFIPDIRKAFKPGKYVKGRIIEIIKDTDKFKQVKLDLRNSQLEIPLITWDNVKYGMILKGRVKLIKNFGMFITILKSNLEVLVYSDQVKEDGQPKTDLKKKFKIGQKVTLMISKIDQKNKKIRATLRKSKISGKEIDPLQYCSDDEETDDDDDDIEIEEENESEESDENDDNSDDNEDEKLFGLFDNISEGKKKNKKKKNKKDDDDEDDESSSDSFESESTISESEDSEMEINLDLKKNTNSFNIPFQWDDFKFKNIKRDMSMDQLDDGIEDESDEELDNLEKKKLEKKLKKHEKKIRKQKVQQEEQHLINKDKIPESIEDFERLILGSPDSSYIWNHYISYFVSLTEIEKAKQIAERALKSINIREENEKMNVWVAYLNLECLYGNNESLMKLFNRAAQYNDQKKLYLKFVEILELNKKFEIAEQIFKRFRKKLSYSLKFWIRQCLFYIRSQENGIEKARAIHQNSLKALSVEKHIRMISKFAQFEFKFGSPERGRTIFEGIIANYPKRVDIWTIYIDMEKKTGKVKLVRKLFKRAITLKVSSKKIKSLFKKFLIFEKEEGDSESVEEVKQLALNYIKSKSEN</sequence>
<feature type="domain" description="S1 motif" evidence="5">
    <location>
        <begin position="1532"/>
        <end position="1604"/>
    </location>
</feature>
<gene>
    <name evidence="6" type="ORF">M0813_28565</name>
</gene>
<dbReference type="InterPro" id="IPR011990">
    <property type="entry name" value="TPR-like_helical_dom_sf"/>
</dbReference>
<feature type="region of interest" description="Disordered" evidence="4">
    <location>
        <begin position="1235"/>
        <end position="1261"/>
    </location>
</feature>
<evidence type="ECO:0000259" key="5">
    <source>
        <dbReference type="PROSITE" id="PS50126"/>
    </source>
</evidence>
<dbReference type="InterPro" id="IPR057302">
    <property type="entry name" value="Rrp5_S1"/>
</dbReference>
<proteinExistence type="predicted"/>
<evidence type="ECO:0000256" key="3">
    <source>
        <dbReference type="SAM" id="Coils"/>
    </source>
</evidence>
<dbReference type="PANTHER" id="PTHR23270:SF10">
    <property type="entry name" value="PROTEIN RRP5 HOMOLOG"/>
    <property type="match status" value="1"/>
</dbReference>
<feature type="domain" description="S1 motif" evidence="5">
    <location>
        <begin position="741"/>
        <end position="814"/>
    </location>
</feature>
<feature type="domain" description="S1 motif" evidence="5">
    <location>
        <begin position="193"/>
        <end position="267"/>
    </location>
</feature>
<feature type="compositionally biased region" description="Basic and acidic residues" evidence="4">
    <location>
        <begin position="433"/>
        <end position="444"/>
    </location>
</feature>
<dbReference type="Pfam" id="PF24682">
    <property type="entry name" value="OB_RRP5"/>
    <property type="match status" value="1"/>
</dbReference>
<feature type="domain" description="S1 motif" evidence="5">
    <location>
        <begin position="546"/>
        <end position="615"/>
    </location>
</feature>
<evidence type="ECO:0000256" key="4">
    <source>
        <dbReference type="SAM" id="MobiDB-lite"/>
    </source>
</evidence>
<protein>
    <submittedName>
        <fullName evidence="6">Protein rrp5</fullName>
    </submittedName>
</protein>
<feature type="domain" description="S1 motif" evidence="5">
    <location>
        <begin position="302"/>
        <end position="374"/>
    </location>
</feature>
<feature type="compositionally biased region" description="Basic and acidic residues" evidence="4">
    <location>
        <begin position="1"/>
        <end position="26"/>
    </location>
</feature>
<dbReference type="SMART" id="SM00316">
    <property type="entry name" value="S1"/>
    <property type="match status" value="15"/>
</dbReference>
<feature type="domain" description="S1 motif" evidence="5">
    <location>
        <begin position="981"/>
        <end position="1044"/>
    </location>
</feature>
<dbReference type="SMART" id="SM00386">
    <property type="entry name" value="HAT"/>
    <property type="match status" value="7"/>
</dbReference>
<feature type="compositionally biased region" description="Basic residues" evidence="4">
    <location>
        <begin position="27"/>
        <end position="42"/>
    </location>
</feature>
<dbReference type="PROSITE" id="PS50126">
    <property type="entry name" value="S1"/>
    <property type="match status" value="11"/>
</dbReference>
<dbReference type="Pfam" id="PF23240">
    <property type="entry name" value="HAT_PRP39_N"/>
    <property type="match status" value="1"/>
</dbReference>
<dbReference type="InterPro" id="IPR003029">
    <property type="entry name" value="S1_domain"/>
</dbReference>
<dbReference type="SUPFAM" id="SSF50249">
    <property type="entry name" value="Nucleic acid-binding proteins"/>
    <property type="match status" value="12"/>
</dbReference>
<feature type="region of interest" description="Disordered" evidence="4">
    <location>
        <begin position="1"/>
        <end position="65"/>
    </location>
</feature>
<dbReference type="InterPro" id="IPR057300">
    <property type="entry name" value="OB_Rrp5"/>
</dbReference>
<dbReference type="InterPro" id="IPR012340">
    <property type="entry name" value="NA-bd_OB-fold"/>
</dbReference>
<accession>A0ABQ8XT02</accession>
<feature type="region of interest" description="Disordered" evidence="4">
    <location>
        <begin position="1724"/>
        <end position="1795"/>
    </location>
</feature>
<dbReference type="Proteomes" id="UP001150062">
    <property type="component" value="Unassembled WGS sequence"/>
</dbReference>
<feature type="region of interest" description="Disordered" evidence="4">
    <location>
        <begin position="422"/>
        <end position="477"/>
    </location>
</feature>
<feature type="domain" description="S1 motif" evidence="5">
    <location>
        <begin position="1399"/>
        <end position="1482"/>
    </location>
</feature>
<feature type="domain" description="S1 motif" evidence="5">
    <location>
        <begin position="1621"/>
        <end position="1693"/>
    </location>
</feature>
<evidence type="ECO:0000256" key="1">
    <source>
        <dbReference type="ARBA" id="ARBA00004604"/>
    </source>
</evidence>
<feature type="compositionally biased region" description="Acidic residues" evidence="4">
    <location>
        <begin position="1724"/>
        <end position="1744"/>
    </location>
</feature>
<feature type="region of interest" description="Disordered" evidence="4">
    <location>
        <begin position="1490"/>
        <end position="1510"/>
    </location>
</feature>
<dbReference type="Gene3D" id="1.25.40.10">
    <property type="entry name" value="Tetratricopeptide repeat domain"/>
    <property type="match status" value="1"/>
</dbReference>
<evidence type="ECO:0000313" key="6">
    <source>
        <dbReference type="EMBL" id="KAJ6235732.1"/>
    </source>
</evidence>
<dbReference type="EMBL" id="JAOAOG010000256">
    <property type="protein sequence ID" value="KAJ6235732.1"/>
    <property type="molecule type" value="Genomic_DNA"/>
</dbReference>
<dbReference type="SUPFAM" id="SSF48452">
    <property type="entry name" value="TPR-like"/>
    <property type="match status" value="2"/>
</dbReference>
<dbReference type="Pfam" id="PF00575">
    <property type="entry name" value="S1"/>
    <property type="match status" value="3"/>
</dbReference>
<feature type="domain" description="S1 motif" evidence="5">
    <location>
        <begin position="847"/>
        <end position="915"/>
    </location>
</feature>